<dbReference type="EMBL" id="JAEUGD010000042">
    <property type="protein sequence ID" value="MBL6447094.1"/>
    <property type="molecule type" value="Genomic_DNA"/>
</dbReference>
<organism evidence="1 2">
    <name type="scientific">Fulvivirga marina</name>
    <dbReference type="NCBI Taxonomy" id="2494733"/>
    <lineage>
        <taxon>Bacteria</taxon>
        <taxon>Pseudomonadati</taxon>
        <taxon>Bacteroidota</taxon>
        <taxon>Cytophagia</taxon>
        <taxon>Cytophagales</taxon>
        <taxon>Fulvivirgaceae</taxon>
        <taxon>Fulvivirga</taxon>
    </lineage>
</organism>
<comment type="caution">
    <text evidence="1">The sequence shown here is derived from an EMBL/GenBank/DDBJ whole genome shotgun (WGS) entry which is preliminary data.</text>
</comment>
<dbReference type="AlphaFoldDB" id="A0A937KC82"/>
<dbReference type="InterPro" id="IPR050238">
    <property type="entry name" value="DNA_Rep/Repair_Clamp_Loader"/>
</dbReference>
<name>A0A937KC82_9BACT</name>
<reference evidence="1" key="1">
    <citation type="submission" date="2021-01" db="EMBL/GenBank/DDBJ databases">
        <title>Fulvivirga kasyanovii gen. nov., sp nov., a novel member of the phylum Bacteroidetes isolated from seawater in a mussel farm.</title>
        <authorList>
            <person name="Zhao L.-H."/>
            <person name="Wang Z.-J."/>
        </authorList>
    </citation>
    <scope>NUCLEOTIDE SEQUENCE</scope>
    <source>
        <strain evidence="1">29W222</strain>
    </source>
</reference>
<accession>A0A937KC82</accession>
<dbReference type="Pfam" id="PF13177">
    <property type="entry name" value="DNA_pol3_delta2"/>
    <property type="match status" value="1"/>
</dbReference>
<dbReference type="RefSeq" id="WP_202856621.1">
    <property type="nucleotide sequence ID" value="NZ_JAEUGD010000042.1"/>
</dbReference>
<dbReference type="GO" id="GO:0006261">
    <property type="term" value="P:DNA-templated DNA replication"/>
    <property type="evidence" value="ECO:0007669"/>
    <property type="project" value="TreeGrafter"/>
</dbReference>
<evidence type="ECO:0000313" key="2">
    <source>
        <dbReference type="Proteomes" id="UP000614216"/>
    </source>
</evidence>
<sequence>MQFANIKGQEDVKERLINAVNHGQVAHAQLFLGKPGSPNLPMALAFAAYLNCTNKSETDSCGKCPSCSKNTKFIHPDMHFVMPVSATKNITGKDVVSTSFLKEWRTFLTESPFGNLDNWTSVFGGEDKQVNISKEESRQIVKNLSLKAFEGDYKIMIIWLPEYMHPSAANGILKILEEPPEQTIFLLVSNDAEKLLTTILSRTQIVTIPKYTDENVAATLVEQYNVDSQKAAELAHLADGDLNQAIKLISNLEDNSHQLFTDWMRDCFKKDYTQLVNRSDQFHSMNKVAQKSLFVYALNMLRESLVYQAAPQLKRVSGKIDSFIENFSKVMDGDKVSRISSLINEAHYHLERNASPKMVFLDLSLHIARIIK</sequence>
<dbReference type="Proteomes" id="UP000614216">
    <property type="component" value="Unassembled WGS sequence"/>
</dbReference>
<dbReference type="PANTHER" id="PTHR11669">
    <property type="entry name" value="REPLICATION FACTOR C / DNA POLYMERASE III GAMMA-TAU SUBUNIT"/>
    <property type="match status" value="1"/>
</dbReference>
<gene>
    <name evidence="1" type="ORF">JMN32_12300</name>
</gene>
<evidence type="ECO:0000313" key="1">
    <source>
        <dbReference type="EMBL" id="MBL6447094.1"/>
    </source>
</evidence>
<keyword evidence="2" id="KW-1185">Reference proteome</keyword>
<dbReference type="PANTHER" id="PTHR11669:SF8">
    <property type="entry name" value="DNA POLYMERASE III SUBUNIT DELTA"/>
    <property type="match status" value="1"/>
</dbReference>
<dbReference type="InterPro" id="IPR027417">
    <property type="entry name" value="P-loop_NTPase"/>
</dbReference>
<dbReference type="SUPFAM" id="SSF52540">
    <property type="entry name" value="P-loop containing nucleoside triphosphate hydrolases"/>
    <property type="match status" value="1"/>
</dbReference>
<dbReference type="Gene3D" id="3.40.50.300">
    <property type="entry name" value="P-loop containing nucleotide triphosphate hydrolases"/>
    <property type="match status" value="1"/>
</dbReference>
<protein>
    <submittedName>
        <fullName evidence="1">DNA polymerase III subunit delta</fullName>
    </submittedName>
</protein>
<proteinExistence type="predicted"/>